<evidence type="ECO:0000256" key="3">
    <source>
        <dbReference type="SAM" id="MobiDB-lite"/>
    </source>
</evidence>
<keyword evidence="2" id="KW-0186">Copper</keyword>
<sequence>MAVVRLGAVIIAVFAGAVAIAQAQTPQASIDIAVTDNLFTPGSSTLALNGKLKFSYEQGNEAHNVRFERDGVVCTQTAGDGAGPTGRVLPATSEDVGWAGECTFSQPGVYQFVCDDHVTMTGKVTVANADGSLPSTSTPTPTPTATVPAGGANPPAGGGPTDTTGPAPGAATAPTLTVAASQRGQAVAGSIKGGSAGAAVTVETLAALKARAKPTRVGRATYSVAAGATKKFSLALNAKGKAALNRLGRLKVTVRFTVEGTTTTRTVTLRPAARSKASIARKRVTVNVGDNVFTPKTATVARGGTVTWRWVGKHGHDVVGSGFKSKVMTKGTFKRTFTKNGTVSYACTLHRGMTGTIRVR</sequence>
<proteinExistence type="predicted"/>
<comment type="caution">
    <text evidence="6">The sequence shown here is derived from an EMBL/GenBank/DDBJ whole genome shotgun (WGS) entry which is preliminary data.</text>
</comment>
<dbReference type="PANTHER" id="PTHR36507">
    <property type="entry name" value="BLL1555 PROTEIN"/>
    <property type="match status" value="1"/>
</dbReference>
<dbReference type="Pfam" id="PF00127">
    <property type="entry name" value="Copper-bind"/>
    <property type="match status" value="2"/>
</dbReference>
<dbReference type="PANTHER" id="PTHR36507:SF1">
    <property type="entry name" value="BLL1555 PROTEIN"/>
    <property type="match status" value="1"/>
</dbReference>
<evidence type="ECO:0000256" key="2">
    <source>
        <dbReference type="ARBA" id="ARBA00023008"/>
    </source>
</evidence>
<feature type="compositionally biased region" description="Low complexity" evidence="3">
    <location>
        <begin position="130"/>
        <end position="172"/>
    </location>
</feature>
<dbReference type="Proteomes" id="UP001147700">
    <property type="component" value="Unassembled WGS sequence"/>
</dbReference>
<evidence type="ECO:0000256" key="4">
    <source>
        <dbReference type="SAM" id="SignalP"/>
    </source>
</evidence>
<feature type="domain" description="Blue (type 1) copper" evidence="5">
    <location>
        <begin position="284"/>
        <end position="359"/>
    </location>
</feature>
<dbReference type="InterPro" id="IPR008972">
    <property type="entry name" value="Cupredoxin"/>
</dbReference>
<keyword evidence="7" id="KW-1185">Reference proteome</keyword>
<dbReference type="InterPro" id="IPR000923">
    <property type="entry name" value="BlueCu_1"/>
</dbReference>
<feature type="signal peptide" evidence="4">
    <location>
        <begin position="1"/>
        <end position="23"/>
    </location>
</feature>
<reference evidence="6" key="1">
    <citation type="submission" date="2022-10" db="EMBL/GenBank/DDBJ databases">
        <title>The WGS of Solirubrobacter sp. CPCC 204708.</title>
        <authorList>
            <person name="Jiang Z."/>
        </authorList>
    </citation>
    <scope>NUCLEOTIDE SEQUENCE</scope>
    <source>
        <strain evidence="6">CPCC 204708</strain>
    </source>
</reference>
<protein>
    <submittedName>
        <fullName evidence="6">Plastocyanin/azurin family copper-binding protein</fullName>
    </submittedName>
</protein>
<dbReference type="InterPro" id="IPR052721">
    <property type="entry name" value="ET_Amicyanin"/>
</dbReference>
<feature type="chain" id="PRO_5045409540" evidence="4">
    <location>
        <begin position="24"/>
        <end position="360"/>
    </location>
</feature>
<dbReference type="RefSeq" id="WP_202955033.1">
    <property type="nucleotide sequence ID" value="NZ_JAPCID010000032.1"/>
</dbReference>
<keyword evidence="4" id="KW-0732">Signal</keyword>
<evidence type="ECO:0000313" key="7">
    <source>
        <dbReference type="Proteomes" id="UP001147700"/>
    </source>
</evidence>
<gene>
    <name evidence="6" type="ORF">OJ962_21165</name>
</gene>
<evidence type="ECO:0000256" key="1">
    <source>
        <dbReference type="ARBA" id="ARBA00022723"/>
    </source>
</evidence>
<feature type="region of interest" description="Disordered" evidence="3">
    <location>
        <begin position="129"/>
        <end position="172"/>
    </location>
</feature>
<accession>A0ABT4RN92</accession>
<feature type="domain" description="Blue (type 1) copper" evidence="5">
    <location>
        <begin position="57"/>
        <end position="126"/>
    </location>
</feature>
<name>A0ABT4RN92_9ACTN</name>
<dbReference type="Gene3D" id="2.60.40.420">
    <property type="entry name" value="Cupredoxins - blue copper proteins"/>
    <property type="match status" value="2"/>
</dbReference>
<organism evidence="6 7">
    <name type="scientific">Solirubrobacter deserti</name>
    <dbReference type="NCBI Taxonomy" id="2282478"/>
    <lineage>
        <taxon>Bacteria</taxon>
        <taxon>Bacillati</taxon>
        <taxon>Actinomycetota</taxon>
        <taxon>Thermoleophilia</taxon>
        <taxon>Solirubrobacterales</taxon>
        <taxon>Solirubrobacteraceae</taxon>
        <taxon>Solirubrobacter</taxon>
    </lineage>
</organism>
<dbReference type="SUPFAM" id="SSF49503">
    <property type="entry name" value="Cupredoxins"/>
    <property type="match status" value="2"/>
</dbReference>
<evidence type="ECO:0000313" key="6">
    <source>
        <dbReference type="EMBL" id="MDA0140028.1"/>
    </source>
</evidence>
<evidence type="ECO:0000259" key="5">
    <source>
        <dbReference type="Pfam" id="PF00127"/>
    </source>
</evidence>
<dbReference type="EMBL" id="JAPCID010000032">
    <property type="protein sequence ID" value="MDA0140028.1"/>
    <property type="molecule type" value="Genomic_DNA"/>
</dbReference>
<keyword evidence="1" id="KW-0479">Metal-binding</keyword>